<gene>
    <name evidence="2" type="ORF">P280DRAFT_474688</name>
</gene>
<proteinExistence type="predicted"/>
<reference evidence="2" key="1">
    <citation type="journal article" date="2020" name="Stud. Mycol.">
        <title>101 Dothideomycetes genomes: a test case for predicting lifestyles and emergence of pathogens.</title>
        <authorList>
            <person name="Haridas S."/>
            <person name="Albert R."/>
            <person name="Binder M."/>
            <person name="Bloem J."/>
            <person name="Labutti K."/>
            <person name="Salamov A."/>
            <person name="Andreopoulos B."/>
            <person name="Baker S."/>
            <person name="Barry K."/>
            <person name="Bills G."/>
            <person name="Bluhm B."/>
            <person name="Cannon C."/>
            <person name="Castanera R."/>
            <person name="Culley D."/>
            <person name="Daum C."/>
            <person name="Ezra D."/>
            <person name="Gonzalez J."/>
            <person name="Henrissat B."/>
            <person name="Kuo A."/>
            <person name="Liang C."/>
            <person name="Lipzen A."/>
            <person name="Lutzoni F."/>
            <person name="Magnuson J."/>
            <person name="Mondo S."/>
            <person name="Nolan M."/>
            <person name="Ohm R."/>
            <person name="Pangilinan J."/>
            <person name="Park H.-J."/>
            <person name="Ramirez L."/>
            <person name="Alfaro M."/>
            <person name="Sun H."/>
            <person name="Tritt A."/>
            <person name="Yoshinaga Y."/>
            <person name="Zwiers L.-H."/>
            <person name="Turgeon B."/>
            <person name="Goodwin S."/>
            <person name="Spatafora J."/>
            <person name="Crous P."/>
            <person name="Grigoriev I."/>
        </authorList>
    </citation>
    <scope>NUCLEOTIDE SEQUENCE</scope>
    <source>
        <strain evidence="2">CBS 473.64</strain>
    </source>
</reference>
<organism evidence="2 3">
    <name type="scientific">Massarina eburnea CBS 473.64</name>
    <dbReference type="NCBI Taxonomy" id="1395130"/>
    <lineage>
        <taxon>Eukaryota</taxon>
        <taxon>Fungi</taxon>
        <taxon>Dikarya</taxon>
        <taxon>Ascomycota</taxon>
        <taxon>Pezizomycotina</taxon>
        <taxon>Dothideomycetes</taxon>
        <taxon>Pleosporomycetidae</taxon>
        <taxon>Pleosporales</taxon>
        <taxon>Massarineae</taxon>
        <taxon>Massarinaceae</taxon>
        <taxon>Massarina</taxon>
    </lineage>
</organism>
<evidence type="ECO:0000313" key="3">
    <source>
        <dbReference type="Proteomes" id="UP000799753"/>
    </source>
</evidence>
<feature type="region of interest" description="Disordered" evidence="1">
    <location>
        <begin position="1"/>
        <end position="20"/>
    </location>
</feature>
<protein>
    <submittedName>
        <fullName evidence="2">Uncharacterized protein</fullName>
    </submittedName>
</protein>
<keyword evidence="3" id="KW-1185">Reference proteome</keyword>
<dbReference type="Proteomes" id="UP000799753">
    <property type="component" value="Unassembled WGS sequence"/>
</dbReference>
<evidence type="ECO:0000256" key="1">
    <source>
        <dbReference type="SAM" id="MobiDB-lite"/>
    </source>
</evidence>
<accession>A0A6A6RH56</accession>
<name>A0A6A6RH56_9PLEO</name>
<dbReference type="EMBL" id="MU006834">
    <property type="protein sequence ID" value="KAF2634377.1"/>
    <property type="molecule type" value="Genomic_DNA"/>
</dbReference>
<sequence>MHHPSLPINPAQPSHYSATQGAMVAIPSFSASHQVRASPNRQNTNTNPIRHSLYSLNEHTTSLHTYYYRVCTSRDT</sequence>
<feature type="compositionally biased region" description="Polar residues" evidence="1">
    <location>
        <begin position="11"/>
        <end position="20"/>
    </location>
</feature>
<dbReference type="AlphaFoldDB" id="A0A6A6RH56"/>
<evidence type="ECO:0000313" key="2">
    <source>
        <dbReference type="EMBL" id="KAF2634377.1"/>
    </source>
</evidence>